<feature type="domain" description="Helix-hairpin-helix DNA-binding motif class 1" evidence="7">
    <location>
        <begin position="107"/>
        <end position="126"/>
    </location>
</feature>
<evidence type="ECO:0000256" key="3">
    <source>
        <dbReference type="ARBA" id="ARBA00023125"/>
    </source>
</evidence>
<keyword evidence="4 6" id="KW-0233">DNA recombination</keyword>
<comment type="caution">
    <text evidence="8">The sequence shown here is derived from an EMBL/GenBank/DDBJ whole genome shotgun (WGS) entry which is preliminary data.</text>
</comment>
<dbReference type="InterPro" id="IPR000085">
    <property type="entry name" value="RuvA"/>
</dbReference>
<protein>
    <recommendedName>
        <fullName evidence="6">Holliday junction branch migration complex subunit RuvA</fullName>
    </recommendedName>
</protein>
<comment type="subunit">
    <text evidence="6">Homotetramer. Forms an RuvA(8)-RuvB(12)-Holliday junction (HJ) complex. HJ DNA is sandwiched between 2 RuvA tetramers; dsDNA enters through RuvA and exits via RuvB. An RuvB hexamer assembles on each DNA strand where it exits the tetramer. Each RuvB hexamer is contacted by two RuvA subunits (via domain III) on 2 adjacent RuvB subunits; this complex drives branch migration. In the full resolvosome a probable DNA-RuvA(4)-RuvB(12)-RuvC(2) complex forms which resolves the HJ.</text>
</comment>
<name>A0ABS5UXN3_9BIFI</name>
<evidence type="ECO:0000256" key="1">
    <source>
        <dbReference type="ARBA" id="ARBA00022490"/>
    </source>
</evidence>
<evidence type="ECO:0000313" key="8">
    <source>
        <dbReference type="EMBL" id="MBT1175369.1"/>
    </source>
</evidence>
<dbReference type="SUPFAM" id="SSF47781">
    <property type="entry name" value="RuvA domain 2-like"/>
    <property type="match status" value="1"/>
</dbReference>
<evidence type="ECO:0000259" key="7">
    <source>
        <dbReference type="SMART" id="SM00278"/>
    </source>
</evidence>
<dbReference type="SMART" id="SM00278">
    <property type="entry name" value="HhH1"/>
    <property type="match status" value="2"/>
</dbReference>
<keyword evidence="1 6" id="KW-0963">Cytoplasm</keyword>
<keyword evidence="3 6" id="KW-0238">DNA-binding</keyword>
<dbReference type="SUPFAM" id="SSF46929">
    <property type="entry name" value="DNA helicase RuvA subunit, C-terminal domain"/>
    <property type="match status" value="1"/>
</dbReference>
<dbReference type="Gene3D" id="1.10.8.10">
    <property type="entry name" value="DNA helicase RuvA subunit, C-terminal domain"/>
    <property type="match status" value="1"/>
</dbReference>
<dbReference type="Pfam" id="PF14520">
    <property type="entry name" value="HHH_5"/>
    <property type="match status" value="1"/>
</dbReference>
<keyword evidence="2 6" id="KW-0227">DNA damage</keyword>
<comment type="domain">
    <text evidence="6">Has three domains with a flexible linker between the domains II and III and assumes an 'L' shape. Domain III is highly mobile and contacts RuvB.</text>
</comment>
<gene>
    <name evidence="6 8" type="primary">ruvA</name>
    <name evidence="8" type="ORF">JS530_07645</name>
</gene>
<keyword evidence="9" id="KW-1185">Reference proteome</keyword>
<comment type="caution">
    <text evidence="6">Lacks conserved residue(s) required for the propagation of feature annotation.</text>
</comment>
<dbReference type="NCBIfam" id="TIGR00084">
    <property type="entry name" value="ruvA"/>
    <property type="match status" value="1"/>
</dbReference>
<keyword evidence="5 6" id="KW-0234">DNA repair</keyword>
<organism evidence="8 9">
    <name type="scientific">Bifidobacterium colobi</name>
    <dbReference type="NCBI Taxonomy" id="2809026"/>
    <lineage>
        <taxon>Bacteria</taxon>
        <taxon>Bacillati</taxon>
        <taxon>Actinomycetota</taxon>
        <taxon>Actinomycetes</taxon>
        <taxon>Bifidobacteriales</taxon>
        <taxon>Bifidobacteriaceae</taxon>
        <taxon>Bifidobacterium</taxon>
    </lineage>
</organism>
<feature type="domain" description="Helix-hairpin-helix DNA-binding motif class 1" evidence="7">
    <location>
        <begin position="72"/>
        <end position="91"/>
    </location>
</feature>
<comment type="similarity">
    <text evidence="6">Belongs to the RuvA family.</text>
</comment>
<dbReference type="Pfam" id="PF01330">
    <property type="entry name" value="RuvA_N"/>
    <property type="match status" value="1"/>
</dbReference>
<comment type="function">
    <text evidence="6">The RuvA-RuvB-RuvC complex processes Holliday junction (HJ) DNA during genetic recombination and DNA repair, while the RuvA-RuvB complex plays an important role in the rescue of blocked DNA replication forks via replication fork reversal (RFR). RuvA specifically binds to HJ cruciform DNA, conferring on it an open structure. The RuvB hexamer acts as an ATP-dependent pump, pulling dsDNA into and through the RuvAB complex. HJ branch migration allows RuvC to scan DNA until it finds its consensus sequence, where it cleaves and resolves the cruciform DNA.</text>
</comment>
<dbReference type="SUPFAM" id="SSF50249">
    <property type="entry name" value="Nucleic acid-binding proteins"/>
    <property type="match status" value="1"/>
</dbReference>
<dbReference type="RefSeq" id="WP_214376580.1">
    <property type="nucleotide sequence ID" value="NZ_JAFEJU010000004.1"/>
</dbReference>
<evidence type="ECO:0000313" key="9">
    <source>
        <dbReference type="Proteomes" id="UP000711736"/>
    </source>
</evidence>
<evidence type="ECO:0000256" key="4">
    <source>
        <dbReference type="ARBA" id="ARBA00023172"/>
    </source>
</evidence>
<evidence type="ECO:0000256" key="6">
    <source>
        <dbReference type="HAMAP-Rule" id="MF_00031"/>
    </source>
</evidence>
<dbReference type="Proteomes" id="UP000711736">
    <property type="component" value="Unassembled WGS sequence"/>
</dbReference>
<dbReference type="InterPro" id="IPR010994">
    <property type="entry name" value="RuvA_2-like"/>
</dbReference>
<dbReference type="InterPro" id="IPR011114">
    <property type="entry name" value="RuvA_C"/>
</dbReference>
<dbReference type="Pfam" id="PF07499">
    <property type="entry name" value="RuvA_C"/>
    <property type="match status" value="1"/>
</dbReference>
<evidence type="ECO:0000256" key="5">
    <source>
        <dbReference type="ARBA" id="ARBA00023204"/>
    </source>
</evidence>
<dbReference type="HAMAP" id="MF_00031">
    <property type="entry name" value="DNA_HJ_migration_RuvA"/>
    <property type="match status" value="1"/>
</dbReference>
<evidence type="ECO:0000256" key="2">
    <source>
        <dbReference type="ARBA" id="ARBA00022763"/>
    </source>
</evidence>
<reference evidence="8 9" key="1">
    <citation type="journal article" date="2021" name="Environ. Microbiol.">
        <title>Genetic insights into the dark matter of the mammalian gut microbiota through targeted genome reconstruction.</title>
        <authorList>
            <person name="Lugli G.A."/>
            <person name="Alessandri G."/>
            <person name="Milani C."/>
            <person name="Viappiani A."/>
            <person name="Fontana F."/>
            <person name="Tarracchini C."/>
            <person name="Mancabelli L."/>
            <person name="Argentini C."/>
            <person name="Ruiz L."/>
            <person name="Margolles A."/>
            <person name="van Sinderen D."/>
            <person name="Turroni F."/>
            <person name="Ventura M."/>
        </authorList>
    </citation>
    <scope>NUCLEOTIDE SEQUENCE [LARGE SCALE GENOMIC DNA]</scope>
    <source>
        <strain evidence="8 9">LC6</strain>
    </source>
</reference>
<dbReference type="EMBL" id="JAFEJU010000004">
    <property type="protein sequence ID" value="MBT1175369.1"/>
    <property type="molecule type" value="Genomic_DNA"/>
</dbReference>
<proteinExistence type="inferred from homology"/>
<feature type="region of interest" description="Domain III" evidence="6">
    <location>
        <begin position="155"/>
        <end position="209"/>
    </location>
</feature>
<sequence length="209" mass="22374">MIGMLTGRVESVESDSVLIDVGGVGYEVRMSTSDLGRLHAGEDTRVYTYMNISQDAVTLHGFLDRDAKKTFLQLIKVSGIGPKVAQSLLSTLTPIQLAHAIADNDATALAKAPGLGKKGAQKIILELKGSIDLGQIEQPDAKAQTTAKQPIDAGMEQVVEGLISLGWRQQDAQQAVKEAIAENDINTPLAAEDVPRVLRFALALMDRGR</sequence>
<comment type="subcellular location">
    <subcellularLocation>
        <location evidence="6">Cytoplasm</location>
    </subcellularLocation>
</comment>
<dbReference type="InterPro" id="IPR013849">
    <property type="entry name" value="DNA_helicase_Holl-junc_RuvA_I"/>
</dbReference>
<dbReference type="InterPro" id="IPR012340">
    <property type="entry name" value="NA-bd_OB-fold"/>
</dbReference>
<dbReference type="Gene3D" id="2.40.50.140">
    <property type="entry name" value="Nucleic acid-binding proteins"/>
    <property type="match status" value="1"/>
</dbReference>
<dbReference type="InterPro" id="IPR003583">
    <property type="entry name" value="Hlx-hairpin-Hlx_DNA-bd_motif"/>
</dbReference>
<dbReference type="Gene3D" id="1.10.150.20">
    <property type="entry name" value="5' to 3' exonuclease, C-terminal subdomain"/>
    <property type="match status" value="1"/>
</dbReference>
<dbReference type="CDD" id="cd14332">
    <property type="entry name" value="UBA_RuvA_C"/>
    <property type="match status" value="1"/>
</dbReference>
<dbReference type="InterPro" id="IPR036267">
    <property type="entry name" value="RuvA_C_sf"/>
</dbReference>
<accession>A0ABS5UXN3</accession>